<keyword evidence="3" id="KW-0238">DNA-binding</keyword>
<dbReference type="GO" id="GO:0015074">
    <property type="term" value="P:DNA integration"/>
    <property type="evidence" value="ECO:0007669"/>
    <property type="project" value="UniProtKB-KW"/>
</dbReference>
<dbReference type="InterPro" id="IPR038488">
    <property type="entry name" value="Integrase_DNA-bd_sf"/>
</dbReference>
<sequence length="384" mass="43951">MRKALTDKTIQALKPRKGVYDIHDMHCPGLTVRVFESGLRSFALRYRYGTKQRRYGLGRYPVVSLVKAREKAIEALRQVEEGIDPSRRRRQPDMQVEAICAAFIRQYAKPRNRNWRETERILDREFVAVHGQRDIRQIKRHDVLEIMDAALERGASYQANRILATIRKLFNWCLERGIIDATPIAGLKAPTRELSRDRVLDDGEIRRVLNAARLDAYPFRQFVPLLLATAQRRGELANMRWSELDLEARTWVIPAERAKNGKPHVVHLSDFAVSLLDEVPQFVDCDFVFTTTRRSPVSGFSKALRWLHKHSETSDWHMHDLRRTAASGMARAGVAPYVIEKVLNHVSGTISGVAAVYNRYGYDAERCAALEKWGAGLAELSHGE</sequence>
<dbReference type="AlphaFoldDB" id="A0A397PHC4"/>
<reference evidence="6 7" key="1">
    <citation type="submission" date="2018-08" db="EMBL/GenBank/DDBJ databases">
        <title>Genomic Encyclopedia of Type Strains, Phase IV (KMG-IV): sequencing the most valuable type-strain genomes for metagenomic binning, comparative biology and taxonomic classification.</title>
        <authorList>
            <person name="Goeker M."/>
        </authorList>
    </citation>
    <scope>NUCLEOTIDE SEQUENCE [LARGE SCALE GENOMIC DNA]</scope>
    <source>
        <strain evidence="6 7">DSM 25527</strain>
    </source>
</reference>
<dbReference type="InterPro" id="IPR002104">
    <property type="entry name" value="Integrase_catalytic"/>
</dbReference>
<comment type="similarity">
    <text evidence="1">Belongs to the 'phage' integrase family.</text>
</comment>
<comment type="caution">
    <text evidence="6">The sequence shown here is derived from an EMBL/GenBank/DDBJ whole genome shotgun (WGS) entry which is preliminary data.</text>
</comment>
<dbReference type="SUPFAM" id="SSF56349">
    <property type="entry name" value="DNA breaking-rejoining enzymes"/>
    <property type="match status" value="1"/>
</dbReference>
<dbReference type="InterPro" id="IPR013762">
    <property type="entry name" value="Integrase-like_cat_sf"/>
</dbReference>
<evidence type="ECO:0000256" key="1">
    <source>
        <dbReference type="ARBA" id="ARBA00008857"/>
    </source>
</evidence>
<organism evidence="6 7">
    <name type="scientific">Hephaestia caeni</name>
    <dbReference type="NCBI Taxonomy" id="645617"/>
    <lineage>
        <taxon>Bacteria</taxon>
        <taxon>Pseudomonadati</taxon>
        <taxon>Pseudomonadota</taxon>
        <taxon>Alphaproteobacteria</taxon>
        <taxon>Sphingomonadales</taxon>
        <taxon>Sphingomonadaceae</taxon>
        <taxon>Hephaestia</taxon>
    </lineage>
</organism>
<dbReference type="Gene3D" id="3.30.160.390">
    <property type="entry name" value="Integrase, DNA-binding domain"/>
    <property type="match status" value="1"/>
</dbReference>
<dbReference type="InterPro" id="IPR025166">
    <property type="entry name" value="Integrase_DNA_bind_dom"/>
</dbReference>
<proteinExistence type="inferred from homology"/>
<dbReference type="RefSeq" id="WP_170150928.1">
    <property type="nucleotide sequence ID" value="NZ_QXDC01000002.1"/>
</dbReference>
<dbReference type="GO" id="GO:0006310">
    <property type="term" value="P:DNA recombination"/>
    <property type="evidence" value="ECO:0007669"/>
    <property type="project" value="UniProtKB-KW"/>
</dbReference>
<dbReference type="Pfam" id="PF00589">
    <property type="entry name" value="Phage_integrase"/>
    <property type="match status" value="1"/>
</dbReference>
<evidence type="ECO:0000259" key="5">
    <source>
        <dbReference type="PROSITE" id="PS51898"/>
    </source>
</evidence>
<keyword evidence="7" id="KW-1185">Reference proteome</keyword>
<protein>
    <submittedName>
        <fullName evidence="6">Site-specific recombinase XerD</fullName>
    </submittedName>
</protein>
<dbReference type="PANTHER" id="PTHR30629">
    <property type="entry name" value="PROPHAGE INTEGRASE"/>
    <property type="match status" value="1"/>
</dbReference>
<dbReference type="PANTHER" id="PTHR30629:SF2">
    <property type="entry name" value="PROPHAGE INTEGRASE INTS-RELATED"/>
    <property type="match status" value="1"/>
</dbReference>
<name>A0A397PHC4_9SPHN</name>
<dbReference type="EMBL" id="QXDC01000002">
    <property type="protein sequence ID" value="RIA46567.1"/>
    <property type="molecule type" value="Genomic_DNA"/>
</dbReference>
<dbReference type="Proteomes" id="UP000266568">
    <property type="component" value="Unassembled WGS sequence"/>
</dbReference>
<dbReference type="InterPro" id="IPR050808">
    <property type="entry name" value="Phage_Integrase"/>
</dbReference>
<gene>
    <name evidence="6" type="ORF">DFR49_1109</name>
</gene>
<keyword evidence="2" id="KW-0229">DNA integration</keyword>
<dbReference type="Pfam" id="PF13356">
    <property type="entry name" value="Arm-DNA-bind_3"/>
    <property type="match status" value="1"/>
</dbReference>
<evidence type="ECO:0000256" key="4">
    <source>
        <dbReference type="ARBA" id="ARBA00023172"/>
    </source>
</evidence>
<dbReference type="Gene3D" id="1.10.150.130">
    <property type="match status" value="1"/>
</dbReference>
<dbReference type="GO" id="GO:0003677">
    <property type="term" value="F:DNA binding"/>
    <property type="evidence" value="ECO:0007669"/>
    <property type="project" value="UniProtKB-KW"/>
</dbReference>
<evidence type="ECO:0000313" key="6">
    <source>
        <dbReference type="EMBL" id="RIA46567.1"/>
    </source>
</evidence>
<evidence type="ECO:0000256" key="2">
    <source>
        <dbReference type="ARBA" id="ARBA00022908"/>
    </source>
</evidence>
<dbReference type="Gene3D" id="1.10.443.10">
    <property type="entry name" value="Intergrase catalytic core"/>
    <property type="match status" value="1"/>
</dbReference>
<dbReference type="InterPro" id="IPR053876">
    <property type="entry name" value="Phage_int_M"/>
</dbReference>
<dbReference type="PROSITE" id="PS51898">
    <property type="entry name" value="TYR_RECOMBINASE"/>
    <property type="match status" value="1"/>
</dbReference>
<dbReference type="Pfam" id="PF22022">
    <property type="entry name" value="Phage_int_M"/>
    <property type="match status" value="1"/>
</dbReference>
<dbReference type="InterPro" id="IPR011010">
    <property type="entry name" value="DNA_brk_join_enz"/>
</dbReference>
<evidence type="ECO:0000256" key="3">
    <source>
        <dbReference type="ARBA" id="ARBA00023125"/>
    </source>
</evidence>
<keyword evidence="4" id="KW-0233">DNA recombination</keyword>
<evidence type="ECO:0000313" key="7">
    <source>
        <dbReference type="Proteomes" id="UP000266568"/>
    </source>
</evidence>
<dbReference type="CDD" id="cd00801">
    <property type="entry name" value="INT_P4_C"/>
    <property type="match status" value="1"/>
</dbReference>
<dbReference type="InterPro" id="IPR010998">
    <property type="entry name" value="Integrase_recombinase_N"/>
</dbReference>
<accession>A0A397PHC4</accession>
<feature type="domain" description="Tyr recombinase" evidence="5">
    <location>
        <begin position="195"/>
        <end position="372"/>
    </location>
</feature>